<evidence type="ECO:0000313" key="3">
    <source>
        <dbReference type="Proteomes" id="UP000281647"/>
    </source>
</evidence>
<dbReference type="Proteomes" id="UP000281647">
    <property type="component" value="Unassembled WGS sequence"/>
</dbReference>
<name>A0A432V812_9HYPH</name>
<dbReference type="OrthoDB" id="9777007at2"/>
<comment type="caution">
    <text evidence="2">The sequence shown here is derived from an EMBL/GenBank/DDBJ whole genome shotgun (WGS) entry which is preliminary data.</text>
</comment>
<sequence>MSSQMFEDGRWPGHTGNWGRWNDDRGTLNTIDPSVVLRAVSTVREGVAISCSRPVSDHEPLRSGGEKPFKHEMLTAGVWDLEPERTESLNASDRISVRTHGMVNTHIDALAHVGYMGKGFNGRPFDDMVTMSEGVKHGDVVSAVGTVTRGLLIDVAAARGVDHIEPGDCARPEDIEPHLSIIEPGDAVLIRVGGTLIGGRAPVAGENRHGTWPGLHPECVEMLATRDVSLLGSDTGNDVFPSPYEHICRSPVHTLALVYYGIHLIHNLDLEKLAKELLRHSRTHFLFVVSPLHLVGATGSVVAPVAVI</sequence>
<dbReference type="InterPro" id="IPR007325">
    <property type="entry name" value="KFase/CYL"/>
</dbReference>
<gene>
    <name evidence="2" type="ORF">EET67_09240</name>
</gene>
<dbReference type="RefSeq" id="WP_128626650.1">
    <property type="nucleotide sequence ID" value="NZ_RKST01000007.1"/>
</dbReference>
<dbReference type="InterPro" id="IPR037175">
    <property type="entry name" value="KFase_sf"/>
</dbReference>
<dbReference type="GO" id="GO:0004061">
    <property type="term" value="F:arylformamidase activity"/>
    <property type="evidence" value="ECO:0007669"/>
    <property type="project" value="InterPro"/>
</dbReference>
<dbReference type="PANTHER" id="PTHR34861">
    <property type="match status" value="1"/>
</dbReference>
<accession>A0A432V812</accession>
<dbReference type="Gene3D" id="3.50.30.50">
    <property type="entry name" value="Putative cyclase"/>
    <property type="match status" value="1"/>
</dbReference>
<dbReference type="GO" id="GO:0019441">
    <property type="term" value="P:L-tryptophan catabolic process to kynurenine"/>
    <property type="evidence" value="ECO:0007669"/>
    <property type="project" value="InterPro"/>
</dbReference>
<keyword evidence="3" id="KW-1185">Reference proteome</keyword>
<evidence type="ECO:0000313" key="2">
    <source>
        <dbReference type="EMBL" id="RUM98270.1"/>
    </source>
</evidence>
<organism evidence="2 3">
    <name type="scientific">Borborobacter arsenicus</name>
    <dbReference type="NCBI Taxonomy" id="1851146"/>
    <lineage>
        <taxon>Bacteria</taxon>
        <taxon>Pseudomonadati</taxon>
        <taxon>Pseudomonadota</taxon>
        <taxon>Alphaproteobacteria</taxon>
        <taxon>Hyphomicrobiales</taxon>
        <taxon>Phyllobacteriaceae</taxon>
        <taxon>Borborobacter</taxon>
    </lineage>
</organism>
<dbReference type="SUPFAM" id="SSF102198">
    <property type="entry name" value="Putative cyclase"/>
    <property type="match status" value="1"/>
</dbReference>
<evidence type="ECO:0000256" key="1">
    <source>
        <dbReference type="SAM" id="MobiDB-lite"/>
    </source>
</evidence>
<proteinExistence type="predicted"/>
<reference evidence="2 3" key="1">
    <citation type="submission" date="2018-11" db="EMBL/GenBank/DDBJ databases">
        <title>Pseudaminobacter arsenicus sp. nov., an arsenic-resistant bacterium isolated from arsenic-rich aquifers.</title>
        <authorList>
            <person name="Mu Y."/>
        </authorList>
    </citation>
    <scope>NUCLEOTIDE SEQUENCE [LARGE SCALE GENOMIC DNA]</scope>
    <source>
        <strain evidence="2 3">CB3</strain>
    </source>
</reference>
<dbReference type="PANTHER" id="PTHR34861:SF10">
    <property type="entry name" value="CYCLASE"/>
    <property type="match status" value="1"/>
</dbReference>
<dbReference type="AlphaFoldDB" id="A0A432V812"/>
<dbReference type="Pfam" id="PF04199">
    <property type="entry name" value="Cyclase"/>
    <property type="match status" value="1"/>
</dbReference>
<protein>
    <submittedName>
        <fullName evidence="2">Cyclase family protein</fullName>
    </submittedName>
</protein>
<dbReference type="EMBL" id="RKST01000007">
    <property type="protein sequence ID" value="RUM98270.1"/>
    <property type="molecule type" value="Genomic_DNA"/>
</dbReference>
<feature type="region of interest" description="Disordered" evidence="1">
    <location>
        <begin position="1"/>
        <end position="24"/>
    </location>
</feature>